<dbReference type="STRING" id="52838.A0A4S8IQS2"/>
<dbReference type="Pfam" id="PF02953">
    <property type="entry name" value="zf-Tim10_DDP"/>
    <property type="match status" value="1"/>
</dbReference>
<keyword evidence="1" id="KW-1015">Disulfide bond</keyword>
<keyword evidence="1" id="KW-0999">Mitochondrion inner membrane</keyword>
<dbReference type="InterPro" id="IPR004217">
    <property type="entry name" value="Tim10-like"/>
</dbReference>
<evidence type="ECO:0000256" key="1">
    <source>
        <dbReference type="RuleBase" id="RU367043"/>
    </source>
</evidence>
<dbReference type="Proteomes" id="UP000317650">
    <property type="component" value="Chromosome 6"/>
</dbReference>
<name>A0A4S8IQS2_MUSBA</name>
<dbReference type="SUPFAM" id="SSF144122">
    <property type="entry name" value="Tim10-like"/>
    <property type="match status" value="1"/>
</dbReference>
<feature type="domain" description="Tim10-like" evidence="2">
    <location>
        <begin position="5"/>
        <end position="45"/>
    </location>
</feature>
<reference evidence="3 4" key="1">
    <citation type="journal article" date="2019" name="Nat. Plants">
        <title>Genome sequencing of Musa balbisiana reveals subgenome evolution and function divergence in polyploid bananas.</title>
        <authorList>
            <person name="Yao X."/>
        </authorList>
    </citation>
    <scope>NUCLEOTIDE SEQUENCE [LARGE SCALE GENOMIC DNA]</scope>
    <source>
        <strain evidence="4">cv. DH-PKW</strain>
        <tissue evidence="3">Leaves</tissue>
    </source>
</reference>
<gene>
    <name evidence="3" type="ORF">C4D60_Mb06t20710</name>
</gene>
<dbReference type="AlphaFoldDB" id="A0A4S8IQS2"/>
<organism evidence="3 4">
    <name type="scientific">Musa balbisiana</name>
    <name type="common">Banana</name>
    <dbReference type="NCBI Taxonomy" id="52838"/>
    <lineage>
        <taxon>Eukaryota</taxon>
        <taxon>Viridiplantae</taxon>
        <taxon>Streptophyta</taxon>
        <taxon>Embryophyta</taxon>
        <taxon>Tracheophyta</taxon>
        <taxon>Spermatophyta</taxon>
        <taxon>Magnoliopsida</taxon>
        <taxon>Liliopsida</taxon>
        <taxon>Zingiberales</taxon>
        <taxon>Musaceae</taxon>
        <taxon>Musa</taxon>
    </lineage>
</organism>
<evidence type="ECO:0000313" key="4">
    <source>
        <dbReference type="Proteomes" id="UP000317650"/>
    </source>
</evidence>
<keyword evidence="1" id="KW-0653">Protein transport</keyword>
<comment type="similarity">
    <text evidence="1">Belongs to the small Tim family.</text>
</comment>
<keyword evidence="4" id="KW-1185">Reference proteome</keyword>
<dbReference type="Gene3D" id="1.10.287.810">
    <property type="entry name" value="Mitochondrial import inner membrane translocase subunit tim13 like domains"/>
    <property type="match status" value="1"/>
</dbReference>
<comment type="subcellular location">
    <subcellularLocation>
        <location evidence="1">Mitochondrion inner membrane</location>
        <topology evidence="1">Peripheral membrane protein</topology>
        <orientation evidence="1">Intermembrane side</orientation>
    </subcellularLocation>
</comment>
<keyword evidence="1" id="KW-0813">Transport</keyword>
<accession>A0A4S8IQS2</accession>
<sequence length="79" mass="9179">MDGLQELQQENQKAMINKMVGELTGQCWGKCITGTPGNKFSSQKNQLLFLDAYVHTLSDYRCRRRHRLTDQSIIVIHKR</sequence>
<evidence type="ECO:0000313" key="3">
    <source>
        <dbReference type="EMBL" id="THU50484.1"/>
    </source>
</evidence>
<keyword evidence="1" id="KW-0143">Chaperone</keyword>
<proteinExistence type="inferred from homology"/>
<keyword evidence="1" id="KW-0496">Mitochondrion</keyword>
<comment type="function">
    <text evidence="1">Mitochondrial intermembrane chaperone that participates in the import and insertion of some multi-pass transmembrane proteins into the mitochondrial inner membrane. Also required for the transfer of beta-barrel precursors from the TOM complex to the sorting and assembly machinery (SAM complex) of the outer membrane. Acts as a chaperone-like protein that protects the hydrophobic precursors from aggregation and guide them through the mitochondrial intermembrane space.</text>
</comment>
<dbReference type="GO" id="GO:0015031">
    <property type="term" value="P:protein transport"/>
    <property type="evidence" value="ECO:0007669"/>
    <property type="project" value="UniProtKB-KW"/>
</dbReference>
<keyword evidence="1" id="KW-0811">Translocation</keyword>
<comment type="subunit">
    <text evidence="1">Heterohexamer.</text>
</comment>
<dbReference type="GO" id="GO:0005743">
    <property type="term" value="C:mitochondrial inner membrane"/>
    <property type="evidence" value="ECO:0007669"/>
    <property type="project" value="UniProtKB-SubCell"/>
</dbReference>
<dbReference type="EMBL" id="PYDT01000009">
    <property type="protein sequence ID" value="THU50484.1"/>
    <property type="molecule type" value="Genomic_DNA"/>
</dbReference>
<evidence type="ECO:0000259" key="2">
    <source>
        <dbReference type="Pfam" id="PF02953"/>
    </source>
</evidence>
<dbReference type="InterPro" id="IPR035427">
    <property type="entry name" value="Tim10-like_dom_sf"/>
</dbReference>
<protein>
    <recommendedName>
        <fullName evidence="1">Mitochondrial import inner membrane translocase subunit</fullName>
    </recommendedName>
</protein>
<comment type="caution">
    <text evidence="3">The sequence shown here is derived from an EMBL/GenBank/DDBJ whole genome shotgun (WGS) entry which is preliminary data.</text>
</comment>
<comment type="domain">
    <text evidence="1">The twin CX3C motif contains 4 conserved Cys residues that form 2 disulfide bonds in the mitochondrial intermembrane space.</text>
</comment>
<keyword evidence="1" id="KW-0472">Membrane</keyword>